<name>A0A6A5S9J0_9PLEO</name>
<accession>A0A6A5S9J0</accession>
<gene>
    <name evidence="1" type="ORF">EJ02DRAFT_480005</name>
</gene>
<evidence type="ECO:0000313" key="1">
    <source>
        <dbReference type="EMBL" id="KAF1936563.1"/>
    </source>
</evidence>
<evidence type="ECO:0000313" key="2">
    <source>
        <dbReference type="Proteomes" id="UP000800038"/>
    </source>
</evidence>
<reference evidence="1" key="1">
    <citation type="journal article" date="2020" name="Stud. Mycol.">
        <title>101 Dothideomycetes genomes: a test case for predicting lifestyles and emergence of pathogens.</title>
        <authorList>
            <person name="Haridas S."/>
            <person name="Albert R."/>
            <person name="Binder M."/>
            <person name="Bloem J."/>
            <person name="Labutti K."/>
            <person name="Salamov A."/>
            <person name="Andreopoulos B."/>
            <person name="Baker S."/>
            <person name="Barry K."/>
            <person name="Bills G."/>
            <person name="Bluhm B."/>
            <person name="Cannon C."/>
            <person name="Castanera R."/>
            <person name="Culley D."/>
            <person name="Daum C."/>
            <person name="Ezra D."/>
            <person name="Gonzalez J."/>
            <person name="Henrissat B."/>
            <person name="Kuo A."/>
            <person name="Liang C."/>
            <person name="Lipzen A."/>
            <person name="Lutzoni F."/>
            <person name="Magnuson J."/>
            <person name="Mondo S."/>
            <person name="Nolan M."/>
            <person name="Ohm R."/>
            <person name="Pangilinan J."/>
            <person name="Park H.-J."/>
            <person name="Ramirez L."/>
            <person name="Alfaro M."/>
            <person name="Sun H."/>
            <person name="Tritt A."/>
            <person name="Yoshinaga Y."/>
            <person name="Zwiers L.-H."/>
            <person name="Turgeon B."/>
            <person name="Goodwin S."/>
            <person name="Spatafora J."/>
            <person name="Crous P."/>
            <person name="Grigoriev I."/>
        </authorList>
    </citation>
    <scope>NUCLEOTIDE SEQUENCE</scope>
    <source>
        <strain evidence="1">CBS 161.51</strain>
    </source>
</reference>
<keyword evidence="2" id="KW-1185">Reference proteome</keyword>
<dbReference type="EMBL" id="ML976182">
    <property type="protein sequence ID" value="KAF1936563.1"/>
    <property type="molecule type" value="Genomic_DNA"/>
</dbReference>
<dbReference type="Proteomes" id="UP000800038">
    <property type="component" value="Unassembled WGS sequence"/>
</dbReference>
<sequence length="123" mass="13658">MALVLRMVKLTTMSSKSARKALPTLSVRLPLPMFVFTGSRTKMARSTPYLPTLLMNHTIIFDQKRSSSVKTPLLAPHLTIWTFFTSFDHISSSAISTPVSTTNSAIWFSKMPPIGGRMLAFPI</sequence>
<dbReference type="AlphaFoldDB" id="A0A6A5S9J0"/>
<proteinExistence type="predicted"/>
<organism evidence="1 2">
    <name type="scientific">Clathrospora elynae</name>
    <dbReference type="NCBI Taxonomy" id="706981"/>
    <lineage>
        <taxon>Eukaryota</taxon>
        <taxon>Fungi</taxon>
        <taxon>Dikarya</taxon>
        <taxon>Ascomycota</taxon>
        <taxon>Pezizomycotina</taxon>
        <taxon>Dothideomycetes</taxon>
        <taxon>Pleosporomycetidae</taxon>
        <taxon>Pleosporales</taxon>
        <taxon>Diademaceae</taxon>
        <taxon>Clathrospora</taxon>
    </lineage>
</organism>
<protein>
    <submittedName>
        <fullName evidence="1">Uncharacterized protein</fullName>
    </submittedName>
</protein>